<name>A0ABS5UUQ7_9BIFI</name>
<dbReference type="Proteomes" id="UP000711736">
    <property type="component" value="Unassembled WGS sequence"/>
</dbReference>
<sequence length="112" mass="11793">MQTATSMGVDDSELQSLGSSLHDASNQVDAITDALKLSSASVGQQKLAAKVSTFIEGSAGETLVFLAMMARLENFLDQVVVSTSEVDGKLSVEISGDCVAPKNESRKTHGRF</sequence>
<dbReference type="EMBL" id="JAFEJU010000002">
    <property type="protein sequence ID" value="MBT1174488.1"/>
    <property type="molecule type" value="Genomic_DNA"/>
</dbReference>
<reference evidence="1 2" key="1">
    <citation type="journal article" date="2021" name="Environ. Microbiol.">
        <title>Genetic insights into the dark matter of the mammalian gut microbiota through targeted genome reconstruction.</title>
        <authorList>
            <person name="Lugli G.A."/>
            <person name="Alessandri G."/>
            <person name="Milani C."/>
            <person name="Viappiani A."/>
            <person name="Fontana F."/>
            <person name="Tarracchini C."/>
            <person name="Mancabelli L."/>
            <person name="Argentini C."/>
            <person name="Ruiz L."/>
            <person name="Margolles A."/>
            <person name="van Sinderen D."/>
            <person name="Turroni F."/>
            <person name="Ventura M."/>
        </authorList>
    </citation>
    <scope>NUCLEOTIDE SEQUENCE [LARGE SCALE GENOMIC DNA]</scope>
    <source>
        <strain evidence="1 2">LC6</strain>
    </source>
</reference>
<proteinExistence type="predicted"/>
<dbReference type="RefSeq" id="WP_214375742.1">
    <property type="nucleotide sequence ID" value="NZ_JAFEJU010000002.1"/>
</dbReference>
<gene>
    <name evidence="1" type="ORF">JS530_03015</name>
</gene>
<accession>A0ABS5UUQ7</accession>
<protein>
    <submittedName>
        <fullName evidence="1">Uncharacterized protein</fullName>
    </submittedName>
</protein>
<evidence type="ECO:0000313" key="2">
    <source>
        <dbReference type="Proteomes" id="UP000711736"/>
    </source>
</evidence>
<comment type="caution">
    <text evidence="1">The sequence shown here is derived from an EMBL/GenBank/DDBJ whole genome shotgun (WGS) entry which is preliminary data.</text>
</comment>
<organism evidence="1 2">
    <name type="scientific">Bifidobacterium colobi</name>
    <dbReference type="NCBI Taxonomy" id="2809026"/>
    <lineage>
        <taxon>Bacteria</taxon>
        <taxon>Bacillati</taxon>
        <taxon>Actinomycetota</taxon>
        <taxon>Actinomycetes</taxon>
        <taxon>Bifidobacteriales</taxon>
        <taxon>Bifidobacteriaceae</taxon>
        <taxon>Bifidobacterium</taxon>
    </lineage>
</organism>
<keyword evidence="2" id="KW-1185">Reference proteome</keyword>
<evidence type="ECO:0000313" key="1">
    <source>
        <dbReference type="EMBL" id="MBT1174488.1"/>
    </source>
</evidence>